<evidence type="ECO:0000313" key="2">
    <source>
        <dbReference type="EMBL" id="OEV09226.1"/>
    </source>
</evidence>
<accession>A0A1E7KZ67</accession>
<evidence type="ECO:0000259" key="1">
    <source>
        <dbReference type="Pfam" id="PF13632"/>
    </source>
</evidence>
<dbReference type="AlphaFoldDB" id="A0A1E7KZ67"/>
<dbReference type="EMBL" id="LJGW01000377">
    <property type="protein sequence ID" value="OEV09226.1"/>
    <property type="molecule type" value="Genomic_DNA"/>
</dbReference>
<dbReference type="Gene3D" id="3.90.550.10">
    <property type="entry name" value="Spore Coat Polysaccharide Biosynthesis Protein SpsA, Chain A"/>
    <property type="match status" value="1"/>
</dbReference>
<reference evidence="2 3" key="1">
    <citation type="journal article" date="2016" name="Front. Microbiol.">
        <title>Comparative Genomics Analysis of Streptomyces Species Reveals Their Adaptation to the Marine Environment and Their Diversity at the Genomic Level.</title>
        <authorList>
            <person name="Tian X."/>
            <person name="Zhang Z."/>
            <person name="Yang T."/>
            <person name="Chen M."/>
            <person name="Li J."/>
            <person name="Chen F."/>
            <person name="Yang J."/>
            <person name="Li W."/>
            <person name="Zhang B."/>
            <person name="Zhang Z."/>
            <person name="Wu J."/>
            <person name="Zhang C."/>
            <person name="Long L."/>
            <person name="Xiao J."/>
        </authorList>
    </citation>
    <scope>NUCLEOTIDE SEQUENCE [LARGE SCALE GENOMIC DNA]</scope>
    <source>
        <strain evidence="2 3">SCSIO 10429</strain>
    </source>
</reference>
<gene>
    <name evidence="2" type="ORF">AN218_22395</name>
</gene>
<protein>
    <recommendedName>
        <fullName evidence="1">Glycosyltransferase 2-like domain-containing protein</fullName>
    </recommendedName>
</protein>
<dbReference type="InterPro" id="IPR029044">
    <property type="entry name" value="Nucleotide-diphossugar_trans"/>
</dbReference>
<dbReference type="SUPFAM" id="SSF53448">
    <property type="entry name" value="Nucleotide-diphospho-sugar transferases"/>
    <property type="match status" value="1"/>
</dbReference>
<feature type="domain" description="Glycosyltransferase 2-like" evidence="1">
    <location>
        <begin position="218"/>
        <end position="427"/>
    </location>
</feature>
<dbReference type="Pfam" id="PF13632">
    <property type="entry name" value="Glyco_trans_2_3"/>
    <property type="match status" value="1"/>
</dbReference>
<proteinExistence type="predicted"/>
<sequence length="518" mass="54537">MVSGAAARVAATLGWAAASAVTVRGVGGAVRTAESLAWLSASAADEPGEAGEVRLVLVLPLLREQAVIAEVLAHFEKTMAARPGTVLLVVTTAREEAERAESRSQLPGLARAVSAGVPSGRVASRFVGLLPREQLLALAGEFSRRPYGECRERVRQAVDALPSTAELASQLCARARGRGVDVRHLHYPHTGGAMAHQVNYAADSFLGELGPEERAGWWIGLYNADSRPHPDTLAAVAARAAAPEARIVQQSALFTGNLAQMPPGMAGATAAGAAWLQSRWTLAREIPRLRRQAAAARSGRRGVPLAHCVGHGLFVRADQWSAWGGLPTELMNEDLAAGFLACAAGVPIDPVPVLEIGDSPSTLRALVRQQSQWFWSYAQYPAMVRLAAARDVGTPAVRWRLAATGLVRGALWLGQSPAVAATVVLPWLHRRAGGSPRSTVAAACGSALALGSYLALPARALAARAPSGNGTSRTWRWRAGAGMVPAALLFSAGPWHCLARAAWCRLSGRAVRHGKTER</sequence>
<comment type="caution">
    <text evidence="2">The sequence shown here is derived from an EMBL/GenBank/DDBJ whole genome shotgun (WGS) entry which is preliminary data.</text>
</comment>
<dbReference type="Proteomes" id="UP000176005">
    <property type="component" value="Unassembled WGS sequence"/>
</dbReference>
<organism evidence="2 3">
    <name type="scientific">Streptomyces nanshensis</name>
    <dbReference type="NCBI Taxonomy" id="518642"/>
    <lineage>
        <taxon>Bacteria</taxon>
        <taxon>Bacillati</taxon>
        <taxon>Actinomycetota</taxon>
        <taxon>Actinomycetes</taxon>
        <taxon>Kitasatosporales</taxon>
        <taxon>Streptomycetaceae</taxon>
        <taxon>Streptomyces</taxon>
    </lineage>
</organism>
<evidence type="ECO:0000313" key="3">
    <source>
        <dbReference type="Proteomes" id="UP000176005"/>
    </source>
</evidence>
<keyword evidence="3" id="KW-1185">Reference proteome</keyword>
<dbReference type="InterPro" id="IPR001173">
    <property type="entry name" value="Glyco_trans_2-like"/>
</dbReference>
<name>A0A1E7KZ67_9ACTN</name>